<dbReference type="PROSITE" id="PS01124">
    <property type="entry name" value="HTH_ARAC_FAMILY_2"/>
    <property type="match status" value="1"/>
</dbReference>
<gene>
    <name evidence="5" type="ORF">C4S77_03595</name>
</gene>
<dbReference type="EMBL" id="PSZM01000024">
    <property type="protein sequence ID" value="PQL94256.1"/>
    <property type="molecule type" value="Genomic_DNA"/>
</dbReference>
<dbReference type="InterPro" id="IPR009057">
    <property type="entry name" value="Homeodomain-like_sf"/>
</dbReference>
<name>A0A2S8AFC2_9FLAO</name>
<dbReference type="SUPFAM" id="SSF46689">
    <property type="entry name" value="Homeodomain-like"/>
    <property type="match status" value="1"/>
</dbReference>
<dbReference type="GO" id="GO:0003700">
    <property type="term" value="F:DNA-binding transcription factor activity"/>
    <property type="evidence" value="ECO:0007669"/>
    <property type="project" value="InterPro"/>
</dbReference>
<protein>
    <recommendedName>
        <fullName evidence="4">HTH araC/xylS-type domain-containing protein</fullName>
    </recommendedName>
</protein>
<dbReference type="RefSeq" id="WP_105246128.1">
    <property type="nucleotide sequence ID" value="NZ_PSZM01000024.1"/>
</dbReference>
<evidence type="ECO:0000256" key="3">
    <source>
        <dbReference type="ARBA" id="ARBA00023163"/>
    </source>
</evidence>
<evidence type="ECO:0000259" key="4">
    <source>
        <dbReference type="PROSITE" id="PS01124"/>
    </source>
</evidence>
<evidence type="ECO:0000256" key="2">
    <source>
        <dbReference type="ARBA" id="ARBA00023125"/>
    </source>
</evidence>
<reference evidence="5 6" key="1">
    <citation type="submission" date="2018-02" db="EMBL/GenBank/DDBJ databases">
        <title>Genome sequences of Apibacter spp., gut symbionts of Asian honey bees.</title>
        <authorList>
            <person name="Kwong W.K."/>
            <person name="Steele M.I."/>
            <person name="Moran N.A."/>
        </authorList>
    </citation>
    <scope>NUCLEOTIDE SEQUENCE [LARGE SCALE GENOMIC DNA]</scope>
    <source>
        <strain evidence="6">wkB301</strain>
    </source>
</reference>
<keyword evidence="6" id="KW-1185">Reference proteome</keyword>
<dbReference type="GO" id="GO:0043565">
    <property type="term" value="F:sequence-specific DNA binding"/>
    <property type="evidence" value="ECO:0007669"/>
    <property type="project" value="InterPro"/>
</dbReference>
<dbReference type="Pfam" id="PF02311">
    <property type="entry name" value="AraC_binding"/>
    <property type="match status" value="1"/>
</dbReference>
<dbReference type="PANTHER" id="PTHR43280">
    <property type="entry name" value="ARAC-FAMILY TRANSCRIPTIONAL REGULATOR"/>
    <property type="match status" value="1"/>
</dbReference>
<dbReference type="Gene3D" id="1.10.10.60">
    <property type="entry name" value="Homeodomain-like"/>
    <property type="match status" value="1"/>
</dbReference>
<dbReference type="AlphaFoldDB" id="A0A2S8AFC2"/>
<dbReference type="SMART" id="SM00342">
    <property type="entry name" value="HTH_ARAC"/>
    <property type="match status" value="1"/>
</dbReference>
<evidence type="ECO:0000313" key="6">
    <source>
        <dbReference type="Proteomes" id="UP000238042"/>
    </source>
</evidence>
<dbReference type="Proteomes" id="UP000238042">
    <property type="component" value="Unassembled WGS sequence"/>
</dbReference>
<sequence>MLKEYSISDILDLPSQHIPYFVGTFENTEDAELDWPHRHNFYSLVWFTQGNGFYVIDMQEYEIVPNRLFLVYPKQIHNWNYSENCKGYILLCDPTLVLELNLTSIASYLDITYNKLFIENIFTNLLKEKKRNDHLTYESIKAGILYLHSVLKRVAEESQVVRTVVNKTINKLNQIIFEDPYCIKIERYAEKIGMPIENLNTLCKNITGISVKQYILDIKVTEAKRLLIYTSNNISEIAFSLGFEDSSYFARIFKKRTTLSPTEFLKKYRKHL</sequence>
<dbReference type="InterPro" id="IPR018060">
    <property type="entry name" value="HTH_AraC"/>
</dbReference>
<organism evidence="5 6">
    <name type="scientific">Apibacter adventoris</name>
    <dbReference type="NCBI Taxonomy" id="1679466"/>
    <lineage>
        <taxon>Bacteria</taxon>
        <taxon>Pseudomonadati</taxon>
        <taxon>Bacteroidota</taxon>
        <taxon>Flavobacteriia</taxon>
        <taxon>Flavobacteriales</taxon>
        <taxon>Weeksellaceae</taxon>
        <taxon>Apibacter</taxon>
    </lineage>
</organism>
<feature type="domain" description="HTH araC/xylS-type" evidence="4">
    <location>
        <begin position="166"/>
        <end position="267"/>
    </location>
</feature>
<comment type="caution">
    <text evidence="5">The sequence shown here is derived from an EMBL/GenBank/DDBJ whole genome shotgun (WGS) entry which is preliminary data.</text>
</comment>
<keyword evidence="1" id="KW-0805">Transcription regulation</keyword>
<evidence type="ECO:0000313" key="5">
    <source>
        <dbReference type="EMBL" id="PQL94256.1"/>
    </source>
</evidence>
<dbReference type="InterPro" id="IPR020449">
    <property type="entry name" value="Tscrpt_reg_AraC-type_HTH"/>
</dbReference>
<dbReference type="SUPFAM" id="SSF51215">
    <property type="entry name" value="Regulatory protein AraC"/>
    <property type="match status" value="1"/>
</dbReference>
<dbReference type="PRINTS" id="PR00032">
    <property type="entry name" value="HTHARAC"/>
</dbReference>
<dbReference type="InterPro" id="IPR003313">
    <property type="entry name" value="AraC-bd"/>
</dbReference>
<keyword evidence="2" id="KW-0238">DNA-binding</keyword>
<dbReference type="InterPro" id="IPR037923">
    <property type="entry name" value="HTH-like"/>
</dbReference>
<dbReference type="PANTHER" id="PTHR43280:SF2">
    <property type="entry name" value="HTH-TYPE TRANSCRIPTIONAL REGULATOR EXSA"/>
    <property type="match status" value="1"/>
</dbReference>
<dbReference type="Pfam" id="PF12833">
    <property type="entry name" value="HTH_18"/>
    <property type="match status" value="1"/>
</dbReference>
<evidence type="ECO:0000256" key="1">
    <source>
        <dbReference type="ARBA" id="ARBA00023015"/>
    </source>
</evidence>
<keyword evidence="3" id="KW-0804">Transcription</keyword>
<proteinExistence type="predicted"/>
<accession>A0A2S8AFC2</accession>
<dbReference type="OrthoDB" id="2585681at2"/>